<dbReference type="GO" id="GO:0016491">
    <property type="term" value="F:oxidoreductase activity"/>
    <property type="evidence" value="ECO:0007669"/>
    <property type="project" value="InterPro"/>
</dbReference>
<reference evidence="2 3" key="1">
    <citation type="submission" date="2016-01" db="EMBL/GenBank/DDBJ databases">
        <authorList>
            <person name="McClelland M."/>
            <person name="Jain A."/>
            <person name="Saraogi P."/>
            <person name="Mendelson R."/>
            <person name="Westerman R."/>
            <person name="SanMiguel P."/>
            <person name="Csonka L."/>
        </authorList>
    </citation>
    <scope>NUCLEOTIDE SEQUENCE [LARGE SCALE GENOMIC DNA]</scope>
    <source>
        <strain evidence="2 3">PE8-15</strain>
    </source>
</reference>
<dbReference type="InterPro" id="IPR012951">
    <property type="entry name" value="BBE"/>
</dbReference>
<name>A0A109GE93_BACMY</name>
<comment type="caution">
    <text evidence="2">The sequence shown here is derived from an EMBL/GenBank/DDBJ whole genome shotgun (WGS) entry which is preliminary data.</text>
</comment>
<gene>
    <name evidence="2" type="ORF">AWW70_11205</name>
</gene>
<dbReference type="InterPro" id="IPR016169">
    <property type="entry name" value="FAD-bd_PCMH_sub2"/>
</dbReference>
<organism evidence="2 3">
    <name type="scientific">Bacillus mycoides</name>
    <dbReference type="NCBI Taxonomy" id="1405"/>
    <lineage>
        <taxon>Bacteria</taxon>
        <taxon>Bacillati</taxon>
        <taxon>Bacillota</taxon>
        <taxon>Bacilli</taxon>
        <taxon>Bacillales</taxon>
        <taxon>Bacillaceae</taxon>
        <taxon>Bacillus</taxon>
        <taxon>Bacillus cereus group</taxon>
    </lineage>
</organism>
<evidence type="ECO:0000313" key="2">
    <source>
        <dbReference type="EMBL" id="KWU65257.1"/>
    </source>
</evidence>
<evidence type="ECO:0000259" key="1">
    <source>
        <dbReference type="Pfam" id="PF08031"/>
    </source>
</evidence>
<dbReference type="Pfam" id="PF08031">
    <property type="entry name" value="BBE"/>
    <property type="match status" value="1"/>
</dbReference>
<dbReference type="GO" id="GO:0050660">
    <property type="term" value="F:flavin adenine dinucleotide binding"/>
    <property type="evidence" value="ECO:0007669"/>
    <property type="project" value="InterPro"/>
</dbReference>
<feature type="domain" description="Berberine/berberine-like" evidence="1">
    <location>
        <begin position="36"/>
        <end position="80"/>
    </location>
</feature>
<dbReference type="AlphaFoldDB" id="A0A109GE93"/>
<dbReference type="EMBL" id="LRPH01000039">
    <property type="protein sequence ID" value="KWU65257.1"/>
    <property type="molecule type" value="Genomic_DNA"/>
</dbReference>
<evidence type="ECO:0000313" key="3">
    <source>
        <dbReference type="Proteomes" id="UP000065797"/>
    </source>
</evidence>
<dbReference type="Gene3D" id="3.30.465.10">
    <property type="match status" value="1"/>
</dbReference>
<dbReference type="Proteomes" id="UP000065797">
    <property type="component" value="Unassembled WGS sequence"/>
</dbReference>
<accession>A0A109GE93</accession>
<sequence length="85" mass="9967">MNMVLFSTWDKSEGAAQGIRWVEAFRHALIPFTKGVYVNTPDLSMKDWSDLYYGENFKRLTQVKAKYDPEDIFNFPQSIPPVYKK</sequence>
<protein>
    <submittedName>
        <fullName evidence="2">FAD-dependent oxidase</fullName>
    </submittedName>
</protein>
<proteinExistence type="predicted"/>
<dbReference type="Gene3D" id="3.40.462.20">
    <property type="match status" value="1"/>
</dbReference>